<comment type="cofactor">
    <cofactor evidence="1">
        <name>Mn(2+)</name>
        <dbReference type="ChEBI" id="CHEBI:29035"/>
    </cofactor>
</comment>
<dbReference type="OrthoDB" id="19606at2759"/>
<name>A0A1Y1VM54_9FUNG</name>
<evidence type="ECO:0000256" key="8">
    <source>
        <dbReference type="ARBA" id="ARBA00022705"/>
    </source>
</evidence>
<evidence type="ECO:0000256" key="12">
    <source>
        <dbReference type="RuleBase" id="RU003514"/>
    </source>
</evidence>
<comment type="similarity">
    <text evidence="3 12">Belongs to the eukaryotic-type primase small subunit family.</text>
</comment>
<keyword evidence="6 12" id="KW-0808">Transferase</keyword>
<dbReference type="InterPro" id="IPR014052">
    <property type="entry name" value="DNA_primase_ssu_euk/arc"/>
</dbReference>
<dbReference type="GO" id="GO:0006270">
    <property type="term" value="P:DNA replication initiation"/>
    <property type="evidence" value="ECO:0007669"/>
    <property type="project" value="EnsemblFungi"/>
</dbReference>
<evidence type="ECO:0000256" key="3">
    <source>
        <dbReference type="ARBA" id="ARBA00009762"/>
    </source>
</evidence>
<dbReference type="SUPFAM" id="SSF56747">
    <property type="entry name" value="Prim-pol domain"/>
    <property type="match status" value="1"/>
</dbReference>
<dbReference type="Pfam" id="PF01896">
    <property type="entry name" value="DNA_primase_S"/>
    <property type="match status" value="1"/>
</dbReference>
<evidence type="ECO:0000256" key="7">
    <source>
        <dbReference type="ARBA" id="ARBA00022695"/>
    </source>
</evidence>
<proteinExistence type="inferred from homology"/>
<evidence type="ECO:0000256" key="4">
    <source>
        <dbReference type="ARBA" id="ARBA00022478"/>
    </source>
</evidence>
<dbReference type="GO" id="GO:0046872">
    <property type="term" value="F:metal ion binding"/>
    <property type="evidence" value="ECO:0007669"/>
    <property type="project" value="UniProtKB-KW"/>
</dbReference>
<evidence type="ECO:0000313" key="14">
    <source>
        <dbReference type="Proteomes" id="UP000193719"/>
    </source>
</evidence>
<keyword evidence="14" id="KW-1185">Reference proteome</keyword>
<dbReference type="GO" id="GO:0006269">
    <property type="term" value="P:DNA replication, synthesis of primer"/>
    <property type="evidence" value="ECO:0007669"/>
    <property type="project" value="UniProtKB-KW"/>
</dbReference>
<keyword evidence="11" id="KW-0804">Transcription</keyword>
<dbReference type="Proteomes" id="UP000193719">
    <property type="component" value="Unassembled WGS sequence"/>
</dbReference>
<dbReference type="AlphaFoldDB" id="A0A1Y1VM54"/>
<keyword evidence="9" id="KW-0479">Metal-binding</keyword>
<evidence type="ECO:0000313" key="13">
    <source>
        <dbReference type="EMBL" id="ORX58577.1"/>
    </source>
</evidence>
<evidence type="ECO:0000256" key="9">
    <source>
        <dbReference type="ARBA" id="ARBA00022723"/>
    </source>
</evidence>
<dbReference type="EC" id="2.7.7.-" evidence="12"/>
<keyword evidence="7" id="KW-0548">Nucleotidyltransferase</keyword>
<dbReference type="GO" id="GO:0005658">
    <property type="term" value="C:alpha DNA polymerase:primase complex"/>
    <property type="evidence" value="ECO:0007669"/>
    <property type="project" value="EnsemblFungi"/>
</dbReference>
<keyword evidence="5 12" id="KW-0639">Primosome</keyword>
<accession>A0A1Y1VM54</accession>
<dbReference type="InterPro" id="IPR002755">
    <property type="entry name" value="DNA_primase_S"/>
</dbReference>
<dbReference type="GO" id="GO:0005737">
    <property type="term" value="C:cytoplasm"/>
    <property type="evidence" value="ECO:0007669"/>
    <property type="project" value="EnsemblFungi"/>
</dbReference>
<reference evidence="13 14" key="1">
    <citation type="submission" date="2016-08" db="EMBL/GenBank/DDBJ databases">
        <title>Genomes of anaerobic fungi encode conserved fungal cellulosomes for biomass hydrolysis.</title>
        <authorList>
            <consortium name="DOE Joint Genome Institute"/>
            <person name="Haitjema C.H."/>
            <person name="Gilmore S.P."/>
            <person name="Henske J.K."/>
            <person name="Solomon K.V."/>
            <person name="De Groot R."/>
            <person name="Kuo A."/>
            <person name="Mondo S.J."/>
            <person name="Salamov A.A."/>
            <person name="Labutti K."/>
            <person name="Zhao Z."/>
            <person name="Chiniquy J."/>
            <person name="Barry K."/>
            <person name="Brewer H.M."/>
            <person name="Purvine S.O."/>
            <person name="Wright A.T."/>
            <person name="Boxma B."/>
            <person name="Van Alen T."/>
            <person name="Hackstein J.H."/>
            <person name="Baker S.E."/>
            <person name="Grigoriev I.V."/>
            <person name="O'Malley M.A."/>
        </authorList>
    </citation>
    <scope>NUCLEOTIDE SEQUENCE [LARGE SCALE GENOMIC DNA]</scope>
    <source>
        <strain evidence="14">finn</strain>
    </source>
</reference>
<protein>
    <recommendedName>
        <fullName evidence="12">DNA primase</fullName>
        <ecNumber evidence="12">2.7.7.-</ecNumber>
    </recommendedName>
</protein>
<dbReference type="STRING" id="1754191.A0A1Y1VM54"/>
<gene>
    <name evidence="13" type="ORF">BCR36DRAFT_318131</name>
</gene>
<evidence type="ECO:0000256" key="5">
    <source>
        <dbReference type="ARBA" id="ARBA00022515"/>
    </source>
</evidence>
<keyword evidence="10" id="KW-0862">Zinc</keyword>
<dbReference type="NCBIfam" id="TIGR00335">
    <property type="entry name" value="primase_sml"/>
    <property type="match status" value="1"/>
</dbReference>
<evidence type="ECO:0000256" key="1">
    <source>
        <dbReference type="ARBA" id="ARBA00001936"/>
    </source>
</evidence>
<organism evidence="13 14">
    <name type="scientific">Piromyces finnis</name>
    <dbReference type="NCBI Taxonomy" id="1754191"/>
    <lineage>
        <taxon>Eukaryota</taxon>
        <taxon>Fungi</taxon>
        <taxon>Fungi incertae sedis</taxon>
        <taxon>Chytridiomycota</taxon>
        <taxon>Chytridiomycota incertae sedis</taxon>
        <taxon>Neocallimastigomycetes</taxon>
        <taxon>Neocallimastigales</taxon>
        <taxon>Neocallimastigaceae</taxon>
        <taxon>Piromyces</taxon>
    </lineage>
</organism>
<evidence type="ECO:0000256" key="11">
    <source>
        <dbReference type="ARBA" id="ARBA00023163"/>
    </source>
</evidence>
<dbReference type="CDD" id="cd04860">
    <property type="entry name" value="AE_Prim_S"/>
    <property type="match status" value="1"/>
</dbReference>
<dbReference type="GO" id="GO:0003899">
    <property type="term" value="F:DNA-directed RNA polymerase activity"/>
    <property type="evidence" value="ECO:0007669"/>
    <property type="project" value="InterPro"/>
</dbReference>
<keyword evidence="8 12" id="KW-0235">DNA replication</keyword>
<comment type="cofactor">
    <cofactor evidence="2">
        <name>Mg(2+)</name>
        <dbReference type="ChEBI" id="CHEBI:18420"/>
    </cofactor>
</comment>
<sequence length="524" mass="61850">MDNSMDVDEVEIQDALIKDATEDVNNLNISENTEQLKDDDEFGDDNLDDIDIDEDDIKFLMSPQPGKTMKMSTQSNSTNLNFNSTQNSIINSNTRVTSINSSVSQKFLNLSIEDKKFLDNLKNYYEFFFPIKKYYKWLSYGNVDKDYFTHREFSFTLHPEVYLRFQSFETEKEFKEKLLEYIPKKIDIGAVYNSKPKTRKTIMNRFKPKEKELVFDIDMTDYDDIRTCCTGGNICKKCWTFMTISIKIIDRALRDDFGFKKILWVYSGRRGVHCWVCDNRARKLSESARKAIVSYLEIIKGGEQQSRKVKLPKILHPSLNYAYDIIKQYFPKLILEDMDIFNKEEYYENLLSIIPYEDIRNNLRNSWKNSIHSPQNKWNEFVKEIEREKSKARKPKKNELENLERDIIFQYTYPRLDFNVSLHLNHLLKSPFCIHPGTGRVCVPINPENCDDFNPFDVPTLNELCEEIDSRRENGISPSPNDLQNNTAIAPYIKQFSDFVKSLEDEINQMRIIKREISERNLDY</sequence>
<evidence type="ECO:0000256" key="2">
    <source>
        <dbReference type="ARBA" id="ARBA00001946"/>
    </source>
</evidence>
<dbReference type="PANTHER" id="PTHR10536">
    <property type="entry name" value="DNA PRIMASE SMALL SUBUNIT"/>
    <property type="match status" value="1"/>
</dbReference>
<dbReference type="FunFam" id="3.90.920.10:FF:000001">
    <property type="entry name" value="DNA primase"/>
    <property type="match status" value="1"/>
</dbReference>
<keyword evidence="4 12" id="KW-0240">DNA-directed RNA polymerase</keyword>
<comment type="caution">
    <text evidence="13">The sequence shown here is derived from an EMBL/GenBank/DDBJ whole genome shotgun (WGS) entry which is preliminary data.</text>
</comment>
<dbReference type="EMBL" id="MCFH01000004">
    <property type="protein sequence ID" value="ORX58577.1"/>
    <property type="molecule type" value="Genomic_DNA"/>
</dbReference>
<evidence type="ECO:0000256" key="10">
    <source>
        <dbReference type="ARBA" id="ARBA00022833"/>
    </source>
</evidence>
<dbReference type="GO" id="GO:0000785">
    <property type="term" value="C:chromatin"/>
    <property type="evidence" value="ECO:0007669"/>
    <property type="project" value="EnsemblFungi"/>
</dbReference>
<evidence type="ECO:0000256" key="6">
    <source>
        <dbReference type="ARBA" id="ARBA00022679"/>
    </source>
</evidence>
<dbReference type="Gene3D" id="3.90.920.10">
    <property type="entry name" value="DNA primase, PRIM domain"/>
    <property type="match status" value="1"/>
</dbReference>
<reference evidence="13 14" key="2">
    <citation type="submission" date="2016-08" db="EMBL/GenBank/DDBJ databases">
        <title>Pervasive Adenine N6-methylation of Active Genes in Fungi.</title>
        <authorList>
            <consortium name="DOE Joint Genome Institute"/>
            <person name="Mondo S.J."/>
            <person name="Dannebaum R.O."/>
            <person name="Kuo R.C."/>
            <person name="Labutti K."/>
            <person name="Haridas S."/>
            <person name="Kuo A."/>
            <person name="Salamov A."/>
            <person name="Ahrendt S.R."/>
            <person name="Lipzen A."/>
            <person name="Sullivan W."/>
            <person name="Andreopoulos W.B."/>
            <person name="Clum A."/>
            <person name="Lindquist E."/>
            <person name="Daum C."/>
            <person name="Ramamoorthy G.K."/>
            <person name="Gryganskyi A."/>
            <person name="Culley D."/>
            <person name="Magnuson J.K."/>
            <person name="James T.Y."/>
            <person name="O'Malley M.A."/>
            <person name="Stajich J.E."/>
            <person name="Spatafora J.W."/>
            <person name="Visel A."/>
            <person name="Grigoriev I.V."/>
        </authorList>
    </citation>
    <scope>NUCLEOTIDE SEQUENCE [LARGE SCALE GENOMIC DNA]</scope>
    <source>
        <strain evidence="14">finn</strain>
    </source>
</reference>